<gene>
    <name evidence="2" type="ORF">TWF788_005760</name>
</gene>
<evidence type="ECO:0000259" key="1">
    <source>
        <dbReference type="PROSITE" id="PS50181"/>
    </source>
</evidence>
<name>A0A7C8PXJ0_ORBOL</name>
<dbReference type="Pfam" id="PF12937">
    <property type="entry name" value="F-box-like"/>
    <property type="match status" value="1"/>
</dbReference>
<reference evidence="2 3" key="1">
    <citation type="submission" date="2019-06" db="EMBL/GenBank/DDBJ databases">
        <authorList>
            <person name="Palmer J.M."/>
        </authorList>
    </citation>
    <scope>NUCLEOTIDE SEQUENCE [LARGE SCALE GENOMIC DNA]</scope>
    <source>
        <strain evidence="2 3">TWF788</strain>
    </source>
</reference>
<dbReference type="InterPro" id="IPR001810">
    <property type="entry name" value="F-box_dom"/>
</dbReference>
<dbReference type="Proteomes" id="UP000479691">
    <property type="component" value="Unassembled WGS sequence"/>
</dbReference>
<organism evidence="2 3">
    <name type="scientific">Orbilia oligospora</name>
    <name type="common">Nematode-trapping fungus</name>
    <name type="synonym">Arthrobotrys oligospora</name>
    <dbReference type="NCBI Taxonomy" id="2813651"/>
    <lineage>
        <taxon>Eukaryota</taxon>
        <taxon>Fungi</taxon>
        <taxon>Dikarya</taxon>
        <taxon>Ascomycota</taxon>
        <taxon>Pezizomycotina</taxon>
        <taxon>Orbiliomycetes</taxon>
        <taxon>Orbiliales</taxon>
        <taxon>Orbiliaceae</taxon>
        <taxon>Orbilia</taxon>
    </lineage>
</organism>
<dbReference type="AlphaFoldDB" id="A0A7C8PXJ0"/>
<feature type="domain" description="F-box" evidence="1">
    <location>
        <begin position="1"/>
        <end position="47"/>
    </location>
</feature>
<dbReference type="InterPro" id="IPR036047">
    <property type="entry name" value="F-box-like_dom_sf"/>
</dbReference>
<proteinExistence type="predicted"/>
<dbReference type="SUPFAM" id="SSF81383">
    <property type="entry name" value="F-box domain"/>
    <property type="match status" value="1"/>
</dbReference>
<sequence>MSINSLPTEILLKIFSSFNAEGIFYARQVCRRWRQVNEVNFYSFLEIECIQPKSPYSSSWPIDAVKYSHLVKILNLKLLPGHESKIESSQESLPAVVNLIQPFTGVKVFSYSDDCSYVRWGKFWNIINSAVLVMPLLELISIDRWVGGVPSKPLPFPSRELNLFDEHGHADLESTPIDRGHPTRMQMYEPIPIDIWVKGDLLIEGVPKSSTLVEGDPTLRQRPQNLKEIRISLYIDKSPLAIISPFFERLFEIFGAGSENNVSELNVKLNWPFSPREDIHPLHEDDGRTSTRPSWKLGNLQRLTFESEDNYCFAKEVAADFSKLKWLSTTLSNWNRLLKDWTNNKNPGVMLKDFQNIEVFCLIIPEDIEFYLWQDKEDYFVALLKQQLQYFPNIKEFRIVLETISIYPVICNDQGQLELGEPYEKPAATSYARRLFKHDPFGWTTRINPIGHFEQKMDWGVTQMGMLWYDLLRI</sequence>
<dbReference type="PROSITE" id="PS50181">
    <property type="entry name" value="FBOX"/>
    <property type="match status" value="1"/>
</dbReference>
<dbReference type="EMBL" id="JAABOE010000028">
    <property type="protein sequence ID" value="KAF3182955.1"/>
    <property type="molecule type" value="Genomic_DNA"/>
</dbReference>
<evidence type="ECO:0000313" key="2">
    <source>
        <dbReference type="EMBL" id="KAF3182955.1"/>
    </source>
</evidence>
<dbReference type="CDD" id="cd09917">
    <property type="entry name" value="F-box_SF"/>
    <property type="match status" value="1"/>
</dbReference>
<protein>
    <recommendedName>
        <fullName evidence="1">F-box domain-containing protein</fullName>
    </recommendedName>
</protein>
<accession>A0A7C8PXJ0</accession>
<dbReference type="Gene3D" id="1.20.1280.50">
    <property type="match status" value="1"/>
</dbReference>
<comment type="caution">
    <text evidence="2">The sequence shown here is derived from an EMBL/GenBank/DDBJ whole genome shotgun (WGS) entry which is preliminary data.</text>
</comment>
<evidence type="ECO:0000313" key="3">
    <source>
        <dbReference type="Proteomes" id="UP000479691"/>
    </source>
</evidence>